<dbReference type="GO" id="GO:0032259">
    <property type="term" value="P:methylation"/>
    <property type="evidence" value="ECO:0007669"/>
    <property type="project" value="UniProtKB-KW"/>
</dbReference>
<comment type="catalytic activity">
    <reaction evidence="2">
        <text>[protein]-L-isoaspartate + S-adenosyl-L-methionine = [protein]-L-isoaspartate alpha-methyl ester + S-adenosyl-L-homocysteine</text>
        <dbReference type="Rhea" id="RHEA:12705"/>
        <dbReference type="Rhea" id="RHEA-COMP:12143"/>
        <dbReference type="Rhea" id="RHEA-COMP:12144"/>
        <dbReference type="ChEBI" id="CHEBI:57856"/>
        <dbReference type="ChEBI" id="CHEBI:59789"/>
        <dbReference type="ChEBI" id="CHEBI:90596"/>
        <dbReference type="ChEBI" id="CHEBI:90598"/>
        <dbReference type="EC" id="2.1.1.77"/>
    </reaction>
</comment>
<comment type="subcellular location">
    <subcellularLocation>
        <location evidence="2">Cytoplasm</location>
    </subcellularLocation>
</comment>
<dbReference type="Pfam" id="PF05139">
    <property type="entry name" value="Erythro_esteras"/>
    <property type="match status" value="1"/>
</dbReference>
<feature type="active site" evidence="2">
    <location>
        <position position="61"/>
    </location>
</feature>
<comment type="function">
    <text evidence="2">Catalyzes the methyl esterification of L-isoaspartyl residues in peptides and proteins that result from spontaneous decomposition of normal L-aspartyl and L-asparaginyl residues. It plays a role in the repair and/or degradation of damaged proteins.</text>
</comment>
<dbReference type="Gene3D" id="3.30.1870.10">
    <property type="entry name" value="EreA-like, domain 2"/>
    <property type="match status" value="1"/>
</dbReference>
<name>A0ABZ2D4I6_9SPHN</name>
<dbReference type="EMBL" id="CP144918">
    <property type="protein sequence ID" value="WWA47693.1"/>
    <property type="molecule type" value="Genomic_DNA"/>
</dbReference>
<dbReference type="CDD" id="cd14728">
    <property type="entry name" value="Ere-like"/>
    <property type="match status" value="1"/>
</dbReference>
<dbReference type="Gene3D" id="3.40.50.150">
    <property type="entry name" value="Vaccinia Virus protein VP39"/>
    <property type="match status" value="1"/>
</dbReference>
<evidence type="ECO:0000256" key="2">
    <source>
        <dbReference type="HAMAP-Rule" id="MF_00090"/>
    </source>
</evidence>
<dbReference type="GO" id="GO:0004719">
    <property type="term" value="F:protein-L-isoaspartate (D-aspartate) O-methyltransferase activity"/>
    <property type="evidence" value="ECO:0007669"/>
    <property type="project" value="UniProtKB-EC"/>
</dbReference>
<comment type="similarity">
    <text evidence="1 2">Belongs to the methyltransferase superfamily. L-isoaspartyl/D-aspartyl protein methyltransferase family.</text>
</comment>
<evidence type="ECO:0000256" key="1">
    <source>
        <dbReference type="ARBA" id="ARBA00005369"/>
    </source>
</evidence>
<organism evidence="3 4">
    <name type="scientific">Pelagerythrobacter marensis</name>
    <dbReference type="NCBI Taxonomy" id="543877"/>
    <lineage>
        <taxon>Bacteria</taxon>
        <taxon>Pseudomonadati</taxon>
        <taxon>Pseudomonadota</taxon>
        <taxon>Alphaproteobacteria</taxon>
        <taxon>Sphingomonadales</taxon>
        <taxon>Erythrobacteraceae</taxon>
        <taxon>Pelagerythrobacter</taxon>
    </lineage>
</organism>
<dbReference type="PANTHER" id="PTHR31299:SF0">
    <property type="entry name" value="ESTERASE, PUTATIVE (AFU_ORTHOLOGUE AFUA_1G05850)-RELATED"/>
    <property type="match status" value="1"/>
</dbReference>
<reference evidence="3 4" key="1">
    <citation type="submission" date="2024-02" db="EMBL/GenBank/DDBJ databases">
        <title>The whole genome sequence of five bacterial samples isolated from Abu Dhabi Sabkha-shore region.</title>
        <authorList>
            <person name="Sudalaimuthuasari N."/>
            <person name="Sarfraz B."/>
            <person name="Tuyisabe J.D."/>
            <person name="Mugisha Ntwali L.D.M."/>
            <person name="Ali A.I.A.A."/>
            <person name="Almansoori S.Z.A."/>
            <person name="Alajami H.S.A."/>
            <person name="Almeqbaali A.A.S."/>
            <person name="Kundu B."/>
            <person name="Saeed E.E."/>
            <person name="Sukumarinath V."/>
            <person name="Mishra A.K."/>
            <person name="Hazzouri K.M."/>
            <person name="Almaskari R."/>
            <person name="Sharma A.K."/>
            <person name="Amiri K.M.A."/>
        </authorList>
    </citation>
    <scope>NUCLEOTIDE SEQUENCE [LARGE SCALE GENOMIC DNA]</scope>
    <source>
        <strain evidence="4">kcgeb_sd</strain>
    </source>
</reference>
<dbReference type="NCBIfam" id="NF001453">
    <property type="entry name" value="PRK00312.1"/>
    <property type="match status" value="1"/>
</dbReference>
<dbReference type="InterPro" id="IPR007815">
    <property type="entry name" value="Emycin_Estase"/>
</dbReference>
<dbReference type="SUPFAM" id="SSF159501">
    <property type="entry name" value="EreA/ChaN-like"/>
    <property type="match status" value="1"/>
</dbReference>
<proteinExistence type="inferred from homology"/>
<dbReference type="InterPro" id="IPR000682">
    <property type="entry name" value="PCMT"/>
</dbReference>
<dbReference type="HAMAP" id="MF_00090">
    <property type="entry name" value="PIMT"/>
    <property type="match status" value="1"/>
</dbReference>
<keyword evidence="2" id="KW-0963">Cytoplasm</keyword>
<dbReference type="PANTHER" id="PTHR31299">
    <property type="entry name" value="ESTERASE, PUTATIVE (AFU_ORTHOLOGUE AFUA_1G05850)-RELATED"/>
    <property type="match status" value="1"/>
</dbReference>
<accession>A0ABZ2D4I6</accession>
<evidence type="ECO:0000313" key="4">
    <source>
        <dbReference type="Proteomes" id="UP001335183"/>
    </source>
</evidence>
<dbReference type="EC" id="2.1.1.77" evidence="2"/>
<sequence length="654" mass="72437">MSYEKQREAMVQRQIRARGITGEAILRAFGEVPRERFVPADMAEFAYEDGPLPIGEGQTISQPYIVASMIDAAAIGPDDRVLEVGAGSGYAAAVLSRIARQVFAVERHAILARQARERVEALGYDNLEIVAGDGMDGLPHEAPFDAILVAARSDEVPQALKRQLAKGGRLVIPVGGEDMQQLRHVLRTGEESWESHDIAPVRFVPLLPGAVPEDGAPAASNHRPARAKTLPESIADAAIPLGDIGDDSFAAAFDRFADRRVVMLGECSHGTHEFYAARAAITRRLVERHGFTVVAVEGDWPDAAAYDRYIRGLPQREGAPRPFRRFPTWMWRNTVMPGFLGDLRAINKRRGENDRVGFYGLDIYNMSGSIAAVLAYLDEHDPEAAAIARERYGCLTPWQADPATYGRAALRKGYAECEQPVVAQCRELLKRALEQDGESFGAAMNARLVTAAERYYRIMYYGGAESWNLRDSHMAETLDHLLEARGPGARAVVWAHNSHIGDARASEMGSVRGEHNLGQLIRERWGKEAALIGFGTHAGTVSAADDWDGERATKRVRPSRRDSYERLCHDSGVARFLLDLSSDPALARRLAEPRLERFIGVIYRPETERWSHYSEAALAGQFDAYVWFDETRALEPLAPHEPHDRGPQTWPFGV</sequence>
<dbReference type="Gene3D" id="3.40.1660.10">
    <property type="entry name" value="EreA-like (biosynthetic domain)"/>
    <property type="match status" value="1"/>
</dbReference>
<protein>
    <recommendedName>
        <fullName evidence="2">Protein-L-isoaspartate O-methyltransferase</fullName>
        <ecNumber evidence="2">2.1.1.77</ecNumber>
    </recommendedName>
    <alternativeName>
        <fullName evidence="2">L-isoaspartyl protein carboxyl methyltransferase</fullName>
    </alternativeName>
    <alternativeName>
        <fullName evidence="2">Protein L-isoaspartyl methyltransferase</fullName>
    </alternativeName>
    <alternativeName>
        <fullName evidence="2">Protein-beta-aspartate methyltransferase</fullName>
        <shortName evidence="2">PIMT</shortName>
    </alternativeName>
</protein>
<dbReference type="InterPro" id="IPR029063">
    <property type="entry name" value="SAM-dependent_MTases_sf"/>
</dbReference>
<dbReference type="PROSITE" id="PS01279">
    <property type="entry name" value="PCMT"/>
    <property type="match status" value="1"/>
</dbReference>
<keyword evidence="2 3" id="KW-0489">Methyltransferase</keyword>
<dbReference type="Proteomes" id="UP001335183">
    <property type="component" value="Chromosome"/>
</dbReference>
<keyword evidence="2 3" id="KW-0808">Transferase</keyword>
<keyword evidence="4" id="KW-1185">Reference proteome</keyword>
<dbReference type="InterPro" id="IPR052036">
    <property type="entry name" value="Hydrolase/PRTase-associated"/>
</dbReference>
<evidence type="ECO:0000313" key="3">
    <source>
        <dbReference type="EMBL" id="WWA47693.1"/>
    </source>
</evidence>
<dbReference type="Pfam" id="PF01135">
    <property type="entry name" value="PCMT"/>
    <property type="match status" value="1"/>
</dbReference>
<keyword evidence="2" id="KW-0949">S-adenosyl-L-methionine</keyword>
<dbReference type="RefSeq" id="WP_338446582.1">
    <property type="nucleotide sequence ID" value="NZ_CP144918.1"/>
</dbReference>
<dbReference type="Gene3D" id="1.20.1440.30">
    <property type="entry name" value="Biosynthetic Protein domain"/>
    <property type="match status" value="1"/>
</dbReference>
<dbReference type="SUPFAM" id="SSF53335">
    <property type="entry name" value="S-adenosyl-L-methionine-dependent methyltransferases"/>
    <property type="match status" value="1"/>
</dbReference>
<gene>
    <name evidence="2" type="primary">pcm</name>
    <name evidence="3" type="ORF">V5F89_01935</name>
</gene>
<dbReference type="NCBIfam" id="TIGR00080">
    <property type="entry name" value="pimt"/>
    <property type="match status" value="1"/>
</dbReference>
<dbReference type="CDD" id="cd02440">
    <property type="entry name" value="AdoMet_MTases"/>
    <property type="match status" value="1"/>
</dbReference>